<organism evidence="3 4">
    <name type="scientific">Balaenoptera acutorostrata</name>
    <name type="common">Common minke whale</name>
    <name type="synonym">Balaena rostrata</name>
    <dbReference type="NCBI Taxonomy" id="9767"/>
    <lineage>
        <taxon>Eukaryota</taxon>
        <taxon>Metazoa</taxon>
        <taxon>Chordata</taxon>
        <taxon>Craniata</taxon>
        <taxon>Vertebrata</taxon>
        <taxon>Euteleostomi</taxon>
        <taxon>Mammalia</taxon>
        <taxon>Eutheria</taxon>
        <taxon>Laurasiatheria</taxon>
        <taxon>Artiodactyla</taxon>
        <taxon>Whippomorpha</taxon>
        <taxon>Cetacea</taxon>
        <taxon>Mysticeti</taxon>
        <taxon>Balaenopteridae</taxon>
        <taxon>Balaenoptera</taxon>
    </lineage>
</organism>
<proteinExistence type="predicted"/>
<feature type="signal peptide" evidence="2">
    <location>
        <begin position="1"/>
        <end position="18"/>
    </location>
</feature>
<dbReference type="RefSeq" id="XP_057408783.1">
    <property type="nucleotide sequence ID" value="XM_057552800.1"/>
</dbReference>
<reference evidence="4" key="1">
    <citation type="submission" date="2025-08" db="UniProtKB">
        <authorList>
            <consortium name="RefSeq"/>
        </authorList>
    </citation>
    <scope>IDENTIFICATION</scope>
</reference>
<name>A0ABM3U359_BALAC</name>
<evidence type="ECO:0000313" key="3">
    <source>
        <dbReference type="Proteomes" id="UP001652580"/>
    </source>
</evidence>
<feature type="region of interest" description="Disordered" evidence="1">
    <location>
        <begin position="194"/>
        <end position="217"/>
    </location>
</feature>
<keyword evidence="2" id="KW-0732">Signal</keyword>
<dbReference type="GeneID" id="130708832"/>
<feature type="chain" id="PRO_5046726950" evidence="2">
    <location>
        <begin position="19"/>
        <end position="217"/>
    </location>
</feature>
<evidence type="ECO:0000256" key="2">
    <source>
        <dbReference type="SAM" id="SignalP"/>
    </source>
</evidence>
<evidence type="ECO:0000256" key="1">
    <source>
        <dbReference type="SAM" id="MobiDB-lite"/>
    </source>
</evidence>
<protein>
    <submittedName>
        <fullName evidence="4">Uncharacterized protein LOC130708832</fullName>
    </submittedName>
</protein>
<feature type="compositionally biased region" description="Low complexity" evidence="1">
    <location>
        <begin position="48"/>
        <end position="65"/>
    </location>
</feature>
<keyword evidence="3" id="KW-1185">Reference proteome</keyword>
<dbReference type="Proteomes" id="UP001652580">
    <property type="component" value="Chromosome 9"/>
</dbReference>
<gene>
    <name evidence="4" type="primary">LOC130708832</name>
</gene>
<accession>A0ABM3U359</accession>
<feature type="region of interest" description="Disordered" evidence="1">
    <location>
        <begin position="18"/>
        <end position="96"/>
    </location>
</feature>
<sequence length="217" mass="22946">MASAFTPSLLSWLSPAAARVPSGAPPRGACPFRSSQLPDTPLPPAWTPRAPSSSHSWSSRTGSPRHPGQAGDGQPGPSREAAPWGGEGGGHCEPPMVERVTSVRGVGRRGYTHLDGRDQTQLCHQLAGSPEAGHWTPLSLFTICNVRDPRTPSQVVVRADRVGLCGGQRTVRPAENQEHQEEAEDFPVSAVVKNPPANAADMGLRPGPGRSHMPRSS</sequence>
<evidence type="ECO:0000313" key="4">
    <source>
        <dbReference type="RefSeq" id="XP_057408783.1"/>
    </source>
</evidence>